<evidence type="ECO:0000313" key="2">
    <source>
        <dbReference type="EMBL" id="SVC97866.1"/>
    </source>
</evidence>
<dbReference type="InterPro" id="IPR042116">
    <property type="entry name" value="TypA/BipA_C"/>
</dbReference>
<gene>
    <name evidence="2" type="ORF">METZ01_LOCUS350720</name>
</gene>
<sequence>TEALSQVEVTEAGPGEIAYVSGVDGVTIGESFTDLENPHPLPVISVDEPTLSMSIGVNTSPVAGADGDKLTARQIKTRLEEELIGNVSIRVIPTERPDAWEVQGRGELQLAVLVETMKREGFEMTVGKPSVLLREIDGRIHEPVEELTIEIPEEHVGAVTQLLGERRAEMKEMKNYGTGWVKIDYVVASRALIGFRTEFLTETRGTGILSHVFSGWEEWMGEMRLRQTGSVIADRKGSVTGHAITNLQERTTLFVSPNDEVYAGMIVGENPRAEDMDVNICKEKKLTNVRAAASDDTIRLTPPRKLSLEQALEYITEDEC</sequence>
<dbReference type="Pfam" id="PF21018">
    <property type="entry name" value="BipA_C"/>
    <property type="match status" value="1"/>
</dbReference>
<dbReference type="InterPro" id="IPR000640">
    <property type="entry name" value="EFG_V-like"/>
</dbReference>
<feature type="non-terminal residue" evidence="2">
    <location>
        <position position="320"/>
    </location>
</feature>
<dbReference type="SMART" id="SM00838">
    <property type="entry name" value="EFG_C"/>
    <property type="match status" value="1"/>
</dbReference>
<feature type="domain" description="Elongation factor EFG" evidence="1">
    <location>
        <begin position="139"/>
        <end position="227"/>
    </location>
</feature>
<dbReference type="InterPro" id="IPR048876">
    <property type="entry name" value="BipA_C"/>
</dbReference>
<evidence type="ECO:0000259" key="1">
    <source>
        <dbReference type="SMART" id="SM00838"/>
    </source>
</evidence>
<dbReference type="CDD" id="cd03710">
    <property type="entry name" value="BipA_TypA_C"/>
    <property type="match status" value="1"/>
</dbReference>
<dbReference type="SUPFAM" id="SSF54980">
    <property type="entry name" value="EF-G C-terminal domain-like"/>
    <property type="match status" value="2"/>
</dbReference>
<organism evidence="2">
    <name type="scientific">marine metagenome</name>
    <dbReference type="NCBI Taxonomy" id="408172"/>
    <lineage>
        <taxon>unclassified sequences</taxon>
        <taxon>metagenomes</taxon>
        <taxon>ecological metagenomes</taxon>
    </lineage>
</organism>
<dbReference type="GO" id="GO:1990904">
    <property type="term" value="C:ribonucleoprotein complex"/>
    <property type="evidence" value="ECO:0007669"/>
    <property type="project" value="TreeGrafter"/>
</dbReference>
<reference evidence="2" key="1">
    <citation type="submission" date="2018-05" db="EMBL/GenBank/DDBJ databases">
        <authorList>
            <person name="Lanie J.A."/>
            <person name="Ng W.-L."/>
            <person name="Kazmierczak K.M."/>
            <person name="Andrzejewski T.M."/>
            <person name="Davidsen T.M."/>
            <person name="Wayne K.J."/>
            <person name="Tettelin H."/>
            <person name="Glass J.I."/>
            <person name="Rusch D."/>
            <person name="Podicherti R."/>
            <person name="Tsui H.-C.T."/>
            <person name="Winkler M.E."/>
        </authorList>
    </citation>
    <scope>NUCLEOTIDE SEQUENCE</scope>
</reference>
<dbReference type="InterPro" id="IPR009000">
    <property type="entry name" value="Transl_B-barrel_sf"/>
</dbReference>
<protein>
    <recommendedName>
        <fullName evidence="1">Elongation factor EFG domain-containing protein</fullName>
    </recommendedName>
</protein>
<dbReference type="SUPFAM" id="SSF50447">
    <property type="entry name" value="Translation proteins"/>
    <property type="match status" value="1"/>
</dbReference>
<dbReference type="Pfam" id="PF00679">
    <property type="entry name" value="EFG_C"/>
    <property type="match status" value="1"/>
</dbReference>
<accession>A0A382RJQ7</accession>
<dbReference type="InterPro" id="IPR035647">
    <property type="entry name" value="EFG_III/V"/>
</dbReference>
<dbReference type="AlphaFoldDB" id="A0A382RJQ7"/>
<dbReference type="Gene3D" id="2.40.30.10">
    <property type="entry name" value="Translation factors"/>
    <property type="match status" value="1"/>
</dbReference>
<dbReference type="EMBL" id="UINC01122200">
    <property type="protein sequence ID" value="SVC97866.1"/>
    <property type="molecule type" value="Genomic_DNA"/>
</dbReference>
<dbReference type="PANTHER" id="PTHR42908">
    <property type="entry name" value="TRANSLATION ELONGATION FACTOR-RELATED"/>
    <property type="match status" value="1"/>
</dbReference>
<dbReference type="InterPro" id="IPR035651">
    <property type="entry name" value="BipA_V"/>
</dbReference>
<dbReference type="FunFam" id="2.40.50.250:FF:000001">
    <property type="entry name" value="GTP-binding protein TypA"/>
    <property type="match status" value="1"/>
</dbReference>
<dbReference type="GO" id="GO:0005829">
    <property type="term" value="C:cytosol"/>
    <property type="evidence" value="ECO:0007669"/>
    <property type="project" value="TreeGrafter"/>
</dbReference>
<dbReference type="FunFam" id="3.30.70.240:FF:000002">
    <property type="entry name" value="GTP-binding protein TypA"/>
    <property type="match status" value="1"/>
</dbReference>
<proteinExistence type="predicted"/>
<dbReference type="FunFam" id="3.30.70.870:FF:000003">
    <property type="entry name" value="GTP-binding protein TypA"/>
    <property type="match status" value="1"/>
</dbReference>
<dbReference type="Gene3D" id="3.30.70.240">
    <property type="match status" value="1"/>
</dbReference>
<name>A0A382RJQ7_9ZZZZ</name>
<feature type="non-terminal residue" evidence="2">
    <location>
        <position position="1"/>
    </location>
</feature>
<dbReference type="Gene3D" id="3.30.70.870">
    <property type="entry name" value="Elongation Factor G (Translational Gtpase), domain 3"/>
    <property type="match status" value="1"/>
</dbReference>
<dbReference type="Gene3D" id="2.40.50.250">
    <property type="entry name" value="bipa protein"/>
    <property type="match status" value="1"/>
</dbReference>
<dbReference type="PANTHER" id="PTHR42908:SF8">
    <property type="entry name" value="TR-TYPE G DOMAIN-CONTAINING PROTEIN"/>
    <property type="match status" value="1"/>
</dbReference>
<dbReference type="GO" id="GO:0003924">
    <property type="term" value="F:GTPase activity"/>
    <property type="evidence" value="ECO:0007669"/>
    <property type="project" value="TreeGrafter"/>
</dbReference>